<dbReference type="GO" id="GO:0070181">
    <property type="term" value="F:small ribosomal subunit rRNA binding"/>
    <property type="evidence" value="ECO:0007669"/>
    <property type="project" value="TreeGrafter"/>
</dbReference>
<protein>
    <recommendedName>
        <fullName evidence="6 7">Small ribosomal subunit protein bS20</fullName>
    </recommendedName>
</protein>
<evidence type="ECO:0000256" key="3">
    <source>
        <dbReference type="ARBA" id="ARBA00022884"/>
    </source>
</evidence>
<dbReference type="Proteomes" id="UP000178631">
    <property type="component" value="Unassembled WGS sequence"/>
</dbReference>
<dbReference type="InterPro" id="IPR036510">
    <property type="entry name" value="Ribosomal_bS20_sf"/>
</dbReference>
<feature type="compositionally biased region" description="Low complexity" evidence="8">
    <location>
        <begin position="83"/>
        <end position="92"/>
    </location>
</feature>
<keyword evidence="2 7" id="KW-0699">rRNA-binding</keyword>
<accession>A0A1F4UHL7</accession>
<evidence type="ECO:0000256" key="6">
    <source>
        <dbReference type="ARBA" id="ARBA00035136"/>
    </source>
</evidence>
<dbReference type="GO" id="GO:0003735">
    <property type="term" value="F:structural constituent of ribosome"/>
    <property type="evidence" value="ECO:0007669"/>
    <property type="project" value="InterPro"/>
</dbReference>
<dbReference type="GO" id="GO:0015935">
    <property type="term" value="C:small ribosomal subunit"/>
    <property type="evidence" value="ECO:0007669"/>
    <property type="project" value="TreeGrafter"/>
</dbReference>
<sequence length="98" mass="11437">MPNLKTSIKDLRSTKRKTVYNDRLRKRVKKSTKKFQEYVNTEDKAKAEKSLKQVYKVLDKATKKHVIKKGKASRKKSRLANQLNKLSKTNVKTTKKST</sequence>
<keyword evidence="4 7" id="KW-0689">Ribosomal protein</keyword>
<keyword evidence="5 7" id="KW-0687">Ribonucleoprotein</keyword>
<dbReference type="PANTHER" id="PTHR33398:SF1">
    <property type="entry name" value="SMALL RIBOSOMAL SUBUNIT PROTEIN BS20C"/>
    <property type="match status" value="1"/>
</dbReference>
<comment type="function">
    <text evidence="7">Binds directly to 16S ribosomal RNA.</text>
</comment>
<feature type="region of interest" description="Disordered" evidence="8">
    <location>
        <begin position="66"/>
        <end position="98"/>
    </location>
</feature>
<evidence type="ECO:0000256" key="5">
    <source>
        <dbReference type="ARBA" id="ARBA00023274"/>
    </source>
</evidence>
<evidence type="ECO:0000256" key="1">
    <source>
        <dbReference type="ARBA" id="ARBA00007634"/>
    </source>
</evidence>
<feature type="compositionally biased region" description="Basic residues" evidence="8">
    <location>
        <begin position="66"/>
        <end position="78"/>
    </location>
</feature>
<proteinExistence type="inferred from homology"/>
<dbReference type="GO" id="GO:0006412">
    <property type="term" value="P:translation"/>
    <property type="evidence" value="ECO:0007669"/>
    <property type="project" value="UniProtKB-UniRule"/>
</dbReference>
<dbReference type="EMBL" id="MEUP01000129">
    <property type="protein sequence ID" value="OGC44465.1"/>
    <property type="molecule type" value="Genomic_DNA"/>
</dbReference>
<dbReference type="AlphaFoldDB" id="A0A1F4UHL7"/>
<organism evidence="9 10">
    <name type="scientific">candidate division WS6 bacterium RIFOXYC1_FULL_33_10</name>
    <dbReference type="NCBI Taxonomy" id="1802606"/>
    <lineage>
        <taxon>Bacteria</taxon>
        <taxon>Candidatus Dojkabacteria</taxon>
    </lineage>
</organism>
<comment type="caution">
    <text evidence="9">The sequence shown here is derived from an EMBL/GenBank/DDBJ whole genome shotgun (WGS) entry which is preliminary data.</text>
</comment>
<reference evidence="9 10" key="1">
    <citation type="journal article" date="2016" name="Nat. Commun.">
        <title>Thousands of microbial genomes shed light on interconnected biogeochemical processes in an aquifer system.</title>
        <authorList>
            <person name="Anantharaman K."/>
            <person name="Brown C.T."/>
            <person name="Hug L.A."/>
            <person name="Sharon I."/>
            <person name="Castelle C.J."/>
            <person name="Probst A.J."/>
            <person name="Thomas B.C."/>
            <person name="Singh A."/>
            <person name="Wilkins M.J."/>
            <person name="Karaoz U."/>
            <person name="Brodie E.L."/>
            <person name="Williams K.H."/>
            <person name="Hubbard S.S."/>
            <person name="Banfield J.F."/>
        </authorList>
    </citation>
    <scope>NUCLEOTIDE SEQUENCE [LARGE SCALE GENOMIC DNA]</scope>
</reference>
<dbReference type="InterPro" id="IPR002583">
    <property type="entry name" value="Ribosomal_bS20"/>
</dbReference>
<dbReference type="NCBIfam" id="TIGR00029">
    <property type="entry name" value="S20"/>
    <property type="match status" value="1"/>
</dbReference>
<evidence type="ECO:0000313" key="9">
    <source>
        <dbReference type="EMBL" id="OGC44465.1"/>
    </source>
</evidence>
<evidence type="ECO:0000256" key="4">
    <source>
        <dbReference type="ARBA" id="ARBA00022980"/>
    </source>
</evidence>
<dbReference type="PANTHER" id="PTHR33398">
    <property type="entry name" value="30S RIBOSOMAL PROTEIN S20"/>
    <property type="match status" value="1"/>
</dbReference>
<name>A0A1F4UHL7_9BACT</name>
<dbReference type="SUPFAM" id="SSF46992">
    <property type="entry name" value="Ribosomal protein S20"/>
    <property type="match status" value="1"/>
</dbReference>
<gene>
    <name evidence="7" type="primary">rpsT</name>
    <name evidence="9" type="ORF">A3J98_02515</name>
</gene>
<evidence type="ECO:0000313" key="10">
    <source>
        <dbReference type="Proteomes" id="UP000178631"/>
    </source>
</evidence>
<dbReference type="Gene3D" id="1.20.58.110">
    <property type="entry name" value="Ribosomal protein S20"/>
    <property type="match status" value="1"/>
</dbReference>
<evidence type="ECO:0000256" key="8">
    <source>
        <dbReference type="SAM" id="MobiDB-lite"/>
    </source>
</evidence>
<comment type="similarity">
    <text evidence="1 7">Belongs to the bacterial ribosomal protein bS20 family.</text>
</comment>
<dbReference type="Pfam" id="PF01649">
    <property type="entry name" value="Ribosomal_S20p"/>
    <property type="match status" value="1"/>
</dbReference>
<keyword evidence="3 7" id="KW-0694">RNA-binding</keyword>
<evidence type="ECO:0000256" key="2">
    <source>
        <dbReference type="ARBA" id="ARBA00022730"/>
    </source>
</evidence>
<evidence type="ECO:0000256" key="7">
    <source>
        <dbReference type="HAMAP-Rule" id="MF_00500"/>
    </source>
</evidence>
<dbReference type="HAMAP" id="MF_00500">
    <property type="entry name" value="Ribosomal_bS20"/>
    <property type="match status" value="1"/>
</dbReference>